<proteinExistence type="predicted"/>
<feature type="region of interest" description="Disordered" evidence="1">
    <location>
        <begin position="38"/>
        <end position="78"/>
    </location>
</feature>
<evidence type="ECO:0000256" key="1">
    <source>
        <dbReference type="SAM" id="MobiDB-lite"/>
    </source>
</evidence>
<dbReference type="GO" id="GO:0016746">
    <property type="term" value="F:acyltransferase activity"/>
    <property type="evidence" value="ECO:0007669"/>
    <property type="project" value="UniProtKB-KW"/>
</dbReference>
<keyword evidence="2" id="KW-0012">Acyltransferase</keyword>
<evidence type="ECO:0000313" key="2">
    <source>
        <dbReference type="EMBL" id="CAA9580940.1"/>
    </source>
</evidence>
<accession>A0A6J4VK06</accession>
<feature type="compositionally biased region" description="Basic and acidic residues" evidence="1">
    <location>
        <begin position="195"/>
        <end position="204"/>
    </location>
</feature>
<dbReference type="EMBL" id="CADCWF010000343">
    <property type="protein sequence ID" value="CAA9580940.1"/>
    <property type="molecule type" value="Genomic_DNA"/>
</dbReference>
<feature type="non-terminal residue" evidence="2">
    <location>
        <position position="1"/>
    </location>
</feature>
<protein>
    <submittedName>
        <fullName evidence="2">Acyl-phosphate:glycerol-3-phosphate O-acyltransferase PlsY (EC)</fullName>
        <ecNumber evidence="2">2.3.1.n3</ecNumber>
    </submittedName>
</protein>
<feature type="compositionally biased region" description="Basic and acidic residues" evidence="1">
    <location>
        <begin position="99"/>
        <end position="114"/>
    </location>
</feature>
<organism evidence="2">
    <name type="scientific">uncultured Thermomicrobiales bacterium</name>
    <dbReference type="NCBI Taxonomy" id="1645740"/>
    <lineage>
        <taxon>Bacteria</taxon>
        <taxon>Pseudomonadati</taxon>
        <taxon>Thermomicrobiota</taxon>
        <taxon>Thermomicrobia</taxon>
        <taxon>Thermomicrobiales</taxon>
        <taxon>environmental samples</taxon>
    </lineage>
</organism>
<dbReference type="AlphaFoldDB" id="A0A6J4VK06"/>
<gene>
    <name evidence="2" type="ORF">AVDCRST_MAG59-4792</name>
</gene>
<keyword evidence="2" id="KW-0808">Transferase</keyword>
<name>A0A6J4VK06_9BACT</name>
<dbReference type="EC" id="2.3.1.n3" evidence="2"/>
<feature type="region of interest" description="Disordered" evidence="1">
    <location>
        <begin position="91"/>
        <end position="125"/>
    </location>
</feature>
<reference evidence="2" key="1">
    <citation type="submission" date="2020-02" db="EMBL/GenBank/DDBJ databases">
        <authorList>
            <person name="Meier V. D."/>
        </authorList>
    </citation>
    <scope>NUCLEOTIDE SEQUENCE</scope>
    <source>
        <strain evidence="2">AVDCRST_MAG59</strain>
    </source>
</reference>
<feature type="region of interest" description="Disordered" evidence="1">
    <location>
        <begin position="153"/>
        <end position="204"/>
    </location>
</feature>
<sequence>AGLGARSAASCRGLCGRGSSLGLRPGPVVRQYRLARARQRRYRRDQRPADSGLARLAGRVRARCAERPPARRRRPARRAEWLVDRGDRRHRGRRPLLVPDDRVSGRQGDGDRGRSSGGNVSARAPDLAGDLRHRLAHQVRLAWIAARESAGQLRPRRPGGRRSCPVERGPWGAGDDWHHRLPAPGQYPAAALGHRAADRKPDDL</sequence>
<feature type="non-terminal residue" evidence="2">
    <location>
        <position position="204"/>
    </location>
</feature>